<evidence type="ECO:0000313" key="1">
    <source>
        <dbReference type="EMBL" id="CAG8827452.1"/>
    </source>
</evidence>
<proteinExistence type="predicted"/>
<comment type="caution">
    <text evidence="1">The sequence shown here is derived from an EMBL/GenBank/DDBJ whole genome shotgun (WGS) entry which is preliminary data.</text>
</comment>
<evidence type="ECO:0000313" key="2">
    <source>
        <dbReference type="Proteomes" id="UP000789920"/>
    </source>
</evidence>
<protein>
    <submittedName>
        <fullName evidence="1">20196_t:CDS:1</fullName>
    </submittedName>
</protein>
<organism evidence="1 2">
    <name type="scientific">Racocetra persica</name>
    <dbReference type="NCBI Taxonomy" id="160502"/>
    <lineage>
        <taxon>Eukaryota</taxon>
        <taxon>Fungi</taxon>
        <taxon>Fungi incertae sedis</taxon>
        <taxon>Mucoromycota</taxon>
        <taxon>Glomeromycotina</taxon>
        <taxon>Glomeromycetes</taxon>
        <taxon>Diversisporales</taxon>
        <taxon>Gigasporaceae</taxon>
        <taxon>Racocetra</taxon>
    </lineage>
</organism>
<feature type="non-terminal residue" evidence="1">
    <location>
        <position position="1"/>
    </location>
</feature>
<dbReference type="Proteomes" id="UP000789920">
    <property type="component" value="Unassembled WGS sequence"/>
</dbReference>
<sequence length="49" mass="5514">ESVSTPLGITQIKDDKEENPLLATMYTSSIQDSETNKEIQIYLAFPKIL</sequence>
<name>A0ACA9S692_9GLOM</name>
<accession>A0ACA9S692</accession>
<reference evidence="1" key="1">
    <citation type="submission" date="2021-06" db="EMBL/GenBank/DDBJ databases">
        <authorList>
            <person name="Kallberg Y."/>
            <person name="Tangrot J."/>
            <person name="Rosling A."/>
        </authorList>
    </citation>
    <scope>NUCLEOTIDE SEQUENCE</scope>
    <source>
        <strain evidence="1">MA461A</strain>
    </source>
</reference>
<keyword evidence="2" id="KW-1185">Reference proteome</keyword>
<gene>
    <name evidence="1" type="ORF">RPERSI_LOCUS26983</name>
</gene>
<dbReference type="EMBL" id="CAJVQC010093821">
    <property type="protein sequence ID" value="CAG8827452.1"/>
    <property type="molecule type" value="Genomic_DNA"/>
</dbReference>
<feature type="non-terminal residue" evidence="1">
    <location>
        <position position="49"/>
    </location>
</feature>